<keyword evidence="9" id="KW-1185">Reference proteome</keyword>
<keyword evidence="3 5" id="KW-0560">Oxidoreductase</keyword>
<dbReference type="PANTHER" id="PTHR13914">
    <property type="entry name" value="PROLINE OXIDASE"/>
    <property type="match status" value="1"/>
</dbReference>
<evidence type="ECO:0000256" key="4">
    <source>
        <dbReference type="ARBA" id="ARBA00023062"/>
    </source>
</evidence>
<dbReference type="GO" id="GO:0004657">
    <property type="term" value="F:proline dehydrogenase activity"/>
    <property type="evidence" value="ECO:0007669"/>
    <property type="project" value="UniProtKB-EC"/>
</dbReference>
<name>A0A8H6EA75_PETAA</name>
<dbReference type="GO" id="GO:0071949">
    <property type="term" value="F:FAD binding"/>
    <property type="evidence" value="ECO:0007669"/>
    <property type="project" value="TreeGrafter"/>
</dbReference>
<dbReference type="GO" id="GO:0005739">
    <property type="term" value="C:mitochondrion"/>
    <property type="evidence" value="ECO:0007669"/>
    <property type="project" value="TreeGrafter"/>
</dbReference>
<comment type="similarity">
    <text evidence="1 5">Belongs to the proline oxidase family.</text>
</comment>
<dbReference type="GO" id="GO:0010133">
    <property type="term" value="P:L-proline catabolic process to L-glutamate"/>
    <property type="evidence" value="ECO:0007669"/>
    <property type="project" value="TreeGrafter"/>
</dbReference>
<comment type="function">
    <text evidence="5">Converts proline to delta-1-pyrroline-5-carboxylate.</text>
</comment>
<comment type="caution">
    <text evidence="8">The sequence shown here is derived from an EMBL/GenBank/DDBJ whole genome shotgun (WGS) entry which is preliminary data.</text>
</comment>
<evidence type="ECO:0000256" key="5">
    <source>
        <dbReference type="RuleBase" id="RU364054"/>
    </source>
</evidence>
<accession>A0A8H6EA75</accession>
<keyword evidence="5" id="KW-0274">FAD</keyword>
<dbReference type="Proteomes" id="UP000541154">
    <property type="component" value="Unassembled WGS sequence"/>
</dbReference>
<feature type="compositionally biased region" description="Polar residues" evidence="6">
    <location>
        <begin position="147"/>
        <end position="156"/>
    </location>
</feature>
<dbReference type="InterPro" id="IPR029041">
    <property type="entry name" value="FAD-linked_oxidoreductase-like"/>
</dbReference>
<dbReference type="PANTHER" id="PTHR13914:SF0">
    <property type="entry name" value="PROLINE DEHYDROGENASE 1, MITOCHONDRIAL"/>
    <property type="match status" value="1"/>
</dbReference>
<evidence type="ECO:0000313" key="9">
    <source>
        <dbReference type="Proteomes" id="UP000541154"/>
    </source>
</evidence>
<comment type="catalytic activity">
    <reaction evidence="5">
        <text>L-proline + a quinone = (S)-1-pyrroline-5-carboxylate + a quinol + H(+)</text>
        <dbReference type="Rhea" id="RHEA:23784"/>
        <dbReference type="ChEBI" id="CHEBI:15378"/>
        <dbReference type="ChEBI" id="CHEBI:17388"/>
        <dbReference type="ChEBI" id="CHEBI:24646"/>
        <dbReference type="ChEBI" id="CHEBI:60039"/>
        <dbReference type="ChEBI" id="CHEBI:132124"/>
        <dbReference type="EC" id="1.5.5.2"/>
    </reaction>
</comment>
<gene>
    <name evidence="8" type="primary">PUT1_1</name>
    <name evidence="8" type="ORF">ETB97_004842</name>
</gene>
<evidence type="ECO:0000256" key="6">
    <source>
        <dbReference type="SAM" id="MobiDB-lite"/>
    </source>
</evidence>
<evidence type="ECO:0000313" key="8">
    <source>
        <dbReference type="EMBL" id="KAF5865259.1"/>
    </source>
</evidence>
<keyword evidence="5" id="KW-0285">Flavoprotein</keyword>
<dbReference type="Pfam" id="PF01619">
    <property type="entry name" value="Pro_dh"/>
    <property type="match status" value="1"/>
</dbReference>
<organism evidence="8 9">
    <name type="scientific">Petromyces alliaceus</name>
    <name type="common">Aspergillus alliaceus</name>
    <dbReference type="NCBI Taxonomy" id="209559"/>
    <lineage>
        <taxon>Eukaryota</taxon>
        <taxon>Fungi</taxon>
        <taxon>Dikarya</taxon>
        <taxon>Ascomycota</taxon>
        <taxon>Pezizomycotina</taxon>
        <taxon>Eurotiomycetes</taxon>
        <taxon>Eurotiomycetidae</taxon>
        <taxon>Eurotiales</taxon>
        <taxon>Aspergillaceae</taxon>
        <taxon>Aspergillus</taxon>
        <taxon>Aspergillus subgen. Circumdati</taxon>
    </lineage>
</organism>
<comment type="cofactor">
    <cofactor evidence="5">
        <name>FAD</name>
        <dbReference type="ChEBI" id="CHEBI:57692"/>
    </cofactor>
</comment>
<dbReference type="InterPro" id="IPR015659">
    <property type="entry name" value="Proline_oxidase"/>
</dbReference>
<proteinExistence type="inferred from homology"/>
<feature type="region of interest" description="Disordered" evidence="6">
    <location>
        <begin position="145"/>
        <end position="170"/>
    </location>
</feature>
<dbReference type="AlphaFoldDB" id="A0A8H6EA75"/>
<dbReference type="EMBL" id="SPNV01000022">
    <property type="protein sequence ID" value="KAF5865259.1"/>
    <property type="molecule type" value="Genomic_DNA"/>
</dbReference>
<evidence type="ECO:0000256" key="1">
    <source>
        <dbReference type="ARBA" id="ARBA00005869"/>
    </source>
</evidence>
<keyword evidence="4 5" id="KW-0642">Proline metabolism</keyword>
<protein>
    <recommendedName>
        <fullName evidence="2 5">Proline dehydrogenase</fullName>
        <ecNumber evidence="2 5">1.5.5.2</ecNumber>
    </recommendedName>
</protein>
<evidence type="ECO:0000256" key="3">
    <source>
        <dbReference type="ARBA" id="ARBA00023002"/>
    </source>
</evidence>
<reference evidence="8 9" key="1">
    <citation type="submission" date="2019-04" db="EMBL/GenBank/DDBJ databases">
        <title>Aspergillus burnettii sp. nov., novel species from soil in southeast Queensland.</title>
        <authorList>
            <person name="Gilchrist C.L.M."/>
            <person name="Pitt J.I."/>
            <person name="Lange L."/>
            <person name="Lacey H.J."/>
            <person name="Vuong D."/>
            <person name="Midgley D.J."/>
            <person name="Greenfield P."/>
            <person name="Bradbury M."/>
            <person name="Lacey E."/>
            <person name="Busk P.K."/>
            <person name="Pilgaard B."/>
            <person name="Chooi Y.H."/>
            <person name="Piggott A.M."/>
        </authorList>
    </citation>
    <scope>NUCLEOTIDE SEQUENCE [LARGE SCALE GENOMIC DNA]</scope>
    <source>
        <strain evidence="8 9">FRR 5400</strain>
    </source>
</reference>
<dbReference type="SUPFAM" id="SSF51730">
    <property type="entry name" value="FAD-linked oxidoreductase"/>
    <property type="match status" value="1"/>
</dbReference>
<feature type="compositionally biased region" description="Basic and acidic residues" evidence="6">
    <location>
        <begin position="157"/>
        <end position="170"/>
    </location>
</feature>
<evidence type="ECO:0000256" key="2">
    <source>
        <dbReference type="ARBA" id="ARBA00012695"/>
    </source>
</evidence>
<feature type="domain" description="Proline dehydrogenase" evidence="7">
    <location>
        <begin position="120"/>
        <end position="415"/>
    </location>
</feature>
<evidence type="ECO:0000259" key="7">
    <source>
        <dbReference type="Pfam" id="PF01619"/>
    </source>
</evidence>
<dbReference type="EC" id="1.5.5.2" evidence="2 5"/>
<sequence>MAARTPIGPFRAGRLAVNAYRHQLNPRWLYRAESTLSKPKNDLPPHSLLPSMVLWRSLLVAAISSHPWLLTPALRTLSLLAHPRVSLLDVNKNPILRGILKETFYNHFCAGENAAEVTGTIGRIKHMGFTGVILTYAREIVVDASPQHANNPTTAEKNSKEHTETRKSSEIEAWRQGVLETVEMMSFAVQDVCTRAIERNACIFVDAEQQSVQAGIDAVAIDLMRRYDENGNAVVYNTYQAYLKSTPGTALSHLGVAEREGFTLGVKLVRGAYINSEPRHLINDTNSKTDETYNAIAAGLLRRQYGPFGVERQFPSTELYLATHNKESALAADSLYKERRTTGEPTTKVQYGQLLGMADEVSCRLLQLRDDSSQAARKASPEVYKCLSWGALGDCLSYLLRRAVENRDAVGRTKQEYLALKVEVRRRSKNMFTLRS</sequence>
<dbReference type="InterPro" id="IPR002872">
    <property type="entry name" value="Proline_DH_dom"/>
</dbReference>
<dbReference type="Gene3D" id="3.20.20.220">
    <property type="match status" value="1"/>
</dbReference>